<organism evidence="1 2">
    <name type="scientific">Domibacillus epiphyticus</name>
    <dbReference type="NCBI Taxonomy" id="1714355"/>
    <lineage>
        <taxon>Bacteria</taxon>
        <taxon>Bacillati</taxon>
        <taxon>Bacillota</taxon>
        <taxon>Bacilli</taxon>
        <taxon>Bacillales</taxon>
        <taxon>Bacillaceae</taxon>
        <taxon>Domibacillus</taxon>
    </lineage>
</organism>
<evidence type="ECO:0000313" key="1">
    <source>
        <dbReference type="EMBL" id="OMP66879.1"/>
    </source>
</evidence>
<dbReference type="Proteomes" id="UP000188613">
    <property type="component" value="Unassembled WGS sequence"/>
</dbReference>
<dbReference type="OrthoDB" id="2603165at2"/>
<gene>
    <name evidence="1" type="ORF">BTO28_09710</name>
</gene>
<dbReference type="AlphaFoldDB" id="A0A1V2A7A4"/>
<keyword evidence="2" id="KW-1185">Reference proteome</keyword>
<dbReference type="STRING" id="1714355.BTO28_09710"/>
<reference evidence="1 2" key="1">
    <citation type="submission" date="2016-12" db="EMBL/GenBank/DDBJ databases">
        <title>Domibacillus sp. SAB 38T whole genome sequencing.</title>
        <authorList>
            <person name="Verma A."/>
            <person name="Ojha A.K."/>
            <person name="Krishnamurthi S."/>
        </authorList>
    </citation>
    <scope>NUCLEOTIDE SEQUENCE [LARGE SCALE GENOMIC DNA]</scope>
    <source>
        <strain evidence="1 2">SAB 38</strain>
    </source>
</reference>
<evidence type="ECO:0000313" key="2">
    <source>
        <dbReference type="Proteomes" id="UP000188613"/>
    </source>
</evidence>
<name>A0A1V2A7A4_9BACI</name>
<proteinExistence type="predicted"/>
<accession>A0A1V2A7A4</accession>
<protein>
    <submittedName>
        <fullName evidence="1">Uncharacterized protein</fullName>
    </submittedName>
</protein>
<comment type="caution">
    <text evidence="1">The sequence shown here is derived from an EMBL/GenBank/DDBJ whole genome shotgun (WGS) entry which is preliminary data.</text>
</comment>
<sequence length="270" mass="31006">MKKELKEKFPKWCADMEQYKNTTILQGDLDSLLGCAIEKFVKGNEINYFYDFNKLYVADRTNEKKAIGIDLALHKGSSWCNHVIRINPDDYVNPKTANINAINNISSRNYFDKYAGSTALMMWSYYGLKLPDTEEGKMLLLCIDSGFLGHYDSRFKRVHNKYLKEMGFEELIDLLEHKQKSDFVKLQQDYKTKTNIVVNNEGYLTTLLPLDKLSVAFGIPLELPTQKFTLKNKFESGKGHVAHTKSKGEIDGLISFALTGKYEFKYTAVN</sequence>
<dbReference type="EMBL" id="MSFI01000014">
    <property type="protein sequence ID" value="OMP66879.1"/>
    <property type="molecule type" value="Genomic_DNA"/>
</dbReference>